<reference evidence="2 3" key="1">
    <citation type="journal article" date="2022" name="bioRxiv">
        <title>Genomics of Preaxostyla Flagellates Illuminates Evolutionary Transitions and the Path Towards Mitochondrial Loss.</title>
        <authorList>
            <person name="Novak L.V.F."/>
            <person name="Treitli S.C."/>
            <person name="Pyrih J."/>
            <person name="Halakuc P."/>
            <person name="Pipaliya S.V."/>
            <person name="Vacek V."/>
            <person name="Brzon O."/>
            <person name="Soukal P."/>
            <person name="Eme L."/>
            <person name="Dacks J.B."/>
            <person name="Karnkowska A."/>
            <person name="Elias M."/>
            <person name="Hampl V."/>
        </authorList>
    </citation>
    <scope>NUCLEOTIDE SEQUENCE [LARGE SCALE GENOMIC DNA]</scope>
    <source>
        <strain evidence="2">NAU3</strain>
        <tissue evidence="2">Gut</tissue>
    </source>
</reference>
<protein>
    <submittedName>
        <fullName evidence="2">Uncharacterized protein</fullName>
    </submittedName>
</protein>
<keyword evidence="3" id="KW-1185">Reference proteome</keyword>
<name>A0ABQ9X1K5_9EUKA</name>
<dbReference type="Proteomes" id="UP001281761">
    <property type="component" value="Unassembled WGS sequence"/>
</dbReference>
<organism evidence="2 3">
    <name type="scientific">Blattamonas nauphoetae</name>
    <dbReference type="NCBI Taxonomy" id="2049346"/>
    <lineage>
        <taxon>Eukaryota</taxon>
        <taxon>Metamonada</taxon>
        <taxon>Preaxostyla</taxon>
        <taxon>Oxymonadida</taxon>
        <taxon>Blattamonas</taxon>
    </lineage>
</organism>
<evidence type="ECO:0000313" key="2">
    <source>
        <dbReference type="EMBL" id="KAK2945666.1"/>
    </source>
</evidence>
<comment type="caution">
    <text evidence="2">The sequence shown here is derived from an EMBL/GenBank/DDBJ whole genome shotgun (WGS) entry which is preliminary data.</text>
</comment>
<dbReference type="EMBL" id="JARBJD010000251">
    <property type="protein sequence ID" value="KAK2945666.1"/>
    <property type="molecule type" value="Genomic_DNA"/>
</dbReference>
<proteinExistence type="predicted"/>
<accession>A0ABQ9X1K5</accession>
<feature type="region of interest" description="Disordered" evidence="1">
    <location>
        <begin position="59"/>
        <end position="79"/>
    </location>
</feature>
<evidence type="ECO:0000256" key="1">
    <source>
        <dbReference type="SAM" id="MobiDB-lite"/>
    </source>
</evidence>
<sequence length="421" mass="47238">MSGGDVEGVLNSGVVEGLCKQSSMIVSCGDGIGSGSGLSVLRSLDSLCMGLKSFLRNEEQSKKTTETKKNEEKKEESESRFSVVNRSRAALSEIEWTLRSMIVEIGREEERGGEDERRSEIGKLVGWMLIRHFPSSFVGLGEKKEGVIGMDIGRLRLEMEENEKRRDMQLKRKEEEIETELKRMETEIAQKEEERKKEFERQMTELQAEREANRQFIKEGLDRQKEKEEEEERKRQSKVGAEAVELFPRSDYTLSGSKFTKRTQGDGGCLISFEFGAVVARLSLIVGRVPQSNYIIGIISSALAATAQIAGLYSLIGGAGGWDLSPSRRNIWLNGNYTNESQACQAGAAGQRVVIEADGREERRNVRMSQDGQIQPAFFINIPVPFRFAVYMWNRNNSVTIESVEVVKEEQIVGGSIPVQM</sequence>
<gene>
    <name evidence="2" type="ORF">BLNAU_19400</name>
</gene>
<feature type="region of interest" description="Disordered" evidence="1">
    <location>
        <begin position="219"/>
        <end position="238"/>
    </location>
</feature>
<evidence type="ECO:0000313" key="3">
    <source>
        <dbReference type="Proteomes" id="UP001281761"/>
    </source>
</evidence>